<gene>
    <name evidence="2" type="ORF">WJX72_008499</name>
</gene>
<feature type="region of interest" description="Disordered" evidence="1">
    <location>
        <begin position="159"/>
        <end position="185"/>
    </location>
</feature>
<evidence type="ECO:0000313" key="3">
    <source>
        <dbReference type="Proteomes" id="UP001489004"/>
    </source>
</evidence>
<accession>A0AAW1QSJ8</accession>
<dbReference type="Proteomes" id="UP001489004">
    <property type="component" value="Unassembled WGS sequence"/>
</dbReference>
<organism evidence="2 3">
    <name type="scientific">[Myrmecia] bisecta</name>
    <dbReference type="NCBI Taxonomy" id="41462"/>
    <lineage>
        <taxon>Eukaryota</taxon>
        <taxon>Viridiplantae</taxon>
        <taxon>Chlorophyta</taxon>
        <taxon>core chlorophytes</taxon>
        <taxon>Trebouxiophyceae</taxon>
        <taxon>Trebouxiales</taxon>
        <taxon>Trebouxiaceae</taxon>
        <taxon>Myrmecia</taxon>
    </lineage>
</organism>
<dbReference type="AlphaFoldDB" id="A0AAW1QSJ8"/>
<sequence length="185" mass="19986">MGEAPSDRDEEMAQLTDEQRVYVAAVVAGIEPAEEAGGEEDEEDEAADPDYDPDAEEAGQDAAEVEEEIEEDIPVAAVLEPPPVRREALAMLPPDDRRIVDDIRGGPARTSRKGAPIVTCDKHEREEQVASQIYGKSFVELAPEQRMRVGSIVGGEKTAEGCYTGTIHPRETEETAEAGYTMGSA</sequence>
<comment type="caution">
    <text evidence="2">The sequence shown here is derived from an EMBL/GenBank/DDBJ whole genome shotgun (WGS) entry which is preliminary data.</text>
</comment>
<dbReference type="EMBL" id="JALJOR010000002">
    <property type="protein sequence ID" value="KAK9824203.1"/>
    <property type="molecule type" value="Genomic_DNA"/>
</dbReference>
<reference evidence="2 3" key="1">
    <citation type="journal article" date="2024" name="Nat. Commun.">
        <title>Phylogenomics reveals the evolutionary origins of lichenization in chlorophyte algae.</title>
        <authorList>
            <person name="Puginier C."/>
            <person name="Libourel C."/>
            <person name="Otte J."/>
            <person name="Skaloud P."/>
            <person name="Haon M."/>
            <person name="Grisel S."/>
            <person name="Petersen M."/>
            <person name="Berrin J.G."/>
            <person name="Delaux P.M."/>
            <person name="Dal Grande F."/>
            <person name="Keller J."/>
        </authorList>
    </citation>
    <scope>NUCLEOTIDE SEQUENCE [LARGE SCALE GENOMIC DNA]</scope>
    <source>
        <strain evidence="2 3">SAG 2043</strain>
    </source>
</reference>
<evidence type="ECO:0000313" key="2">
    <source>
        <dbReference type="EMBL" id="KAK9824203.1"/>
    </source>
</evidence>
<keyword evidence="3" id="KW-1185">Reference proteome</keyword>
<feature type="compositionally biased region" description="Acidic residues" evidence="1">
    <location>
        <begin position="32"/>
        <end position="73"/>
    </location>
</feature>
<evidence type="ECO:0000256" key="1">
    <source>
        <dbReference type="SAM" id="MobiDB-lite"/>
    </source>
</evidence>
<proteinExistence type="predicted"/>
<name>A0AAW1QSJ8_9CHLO</name>
<protein>
    <submittedName>
        <fullName evidence="2">Uncharacterized protein</fullName>
    </submittedName>
</protein>
<feature type="region of interest" description="Disordered" evidence="1">
    <location>
        <begin position="27"/>
        <end position="74"/>
    </location>
</feature>